<protein>
    <submittedName>
        <fullName evidence="2">Uncharacterized protein</fullName>
    </submittedName>
</protein>
<dbReference type="Proteomes" id="UP001163046">
    <property type="component" value="Unassembled WGS sequence"/>
</dbReference>
<accession>A0A9W9ZE63</accession>
<dbReference type="AlphaFoldDB" id="A0A9W9ZE63"/>
<evidence type="ECO:0000313" key="2">
    <source>
        <dbReference type="EMBL" id="KAJ7379645.1"/>
    </source>
</evidence>
<keyword evidence="1" id="KW-0472">Membrane</keyword>
<organism evidence="2 3">
    <name type="scientific">Desmophyllum pertusum</name>
    <dbReference type="NCBI Taxonomy" id="174260"/>
    <lineage>
        <taxon>Eukaryota</taxon>
        <taxon>Metazoa</taxon>
        <taxon>Cnidaria</taxon>
        <taxon>Anthozoa</taxon>
        <taxon>Hexacorallia</taxon>
        <taxon>Scleractinia</taxon>
        <taxon>Caryophylliina</taxon>
        <taxon>Caryophylliidae</taxon>
        <taxon>Desmophyllum</taxon>
    </lineage>
</organism>
<gene>
    <name evidence="2" type="ORF">OS493_014041</name>
</gene>
<keyword evidence="3" id="KW-1185">Reference proteome</keyword>
<dbReference type="SUPFAM" id="SSF81321">
    <property type="entry name" value="Family A G protein-coupled receptor-like"/>
    <property type="match status" value="1"/>
</dbReference>
<evidence type="ECO:0000313" key="3">
    <source>
        <dbReference type="Proteomes" id="UP001163046"/>
    </source>
</evidence>
<evidence type="ECO:0000256" key="1">
    <source>
        <dbReference type="SAM" id="Phobius"/>
    </source>
</evidence>
<keyword evidence="1" id="KW-0812">Transmembrane</keyword>
<keyword evidence="1" id="KW-1133">Transmembrane helix</keyword>
<reference evidence="2" key="1">
    <citation type="submission" date="2023-01" db="EMBL/GenBank/DDBJ databases">
        <title>Genome assembly of the deep-sea coral Lophelia pertusa.</title>
        <authorList>
            <person name="Herrera S."/>
            <person name="Cordes E."/>
        </authorList>
    </citation>
    <scope>NUCLEOTIDE SEQUENCE</scope>
    <source>
        <strain evidence="2">USNM1676648</strain>
        <tissue evidence="2">Polyp</tissue>
    </source>
</reference>
<feature type="transmembrane region" description="Helical" evidence="1">
    <location>
        <begin position="20"/>
        <end position="42"/>
    </location>
</feature>
<dbReference type="EMBL" id="MU826356">
    <property type="protein sequence ID" value="KAJ7379645.1"/>
    <property type="molecule type" value="Genomic_DNA"/>
</dbReference>
<sequence length="198" mass="22417">MQNSSEEYSFGKCSAVDIHVFLFGVTGHVGIIGHLLLLWFAIEEWLKRKTADRLLVLNLSITNLLVLLPGIPIHLMFLRTTSVDLLCSHFQSTPMLFKRGLESACDLVNIATFVLISFNRREALTKLPHQRKLNIPLTCGTYCCGVGFIDRGSCTCNSPPMAKHVYLQRLSVHSPFCCDLRLERRRLCQFNLQLHQGS</sequence>
<dbReference type="Gene3D" id="1.20.1070.10">
    <property type="entry name" value="Rhodopsin 7-helix transmembrane proteins"/>
    <property type="match status" value="1"/>
</dbReference>
<comment type="caution">
    <text evidence="2">The sequence shown here is derived from an EMBL/GenBank/DDBJ whole genome shotgun (WGS) entry which is preliminary data.</text>
</comment>
<feature type="transmembrane region" description="Helical" evidence="1">
    <location>
        <begin position="54"/>
        <end position="77"/>
    </location>
</feature>
<name>A0A9W9ZE63_9CNID</name>
<proteinExistence type="predicted"/>